<gene>
    <name evidence="5" type="ORF">PXH66_15065</name>
</gene>
<feature type="binding site" evidence="3">
    <location>
        <position position="192"/>
    </location>
    <ligand>
        <name>a divalent metal cation</name>
        <dbReference type="ChEBI" id="CHEBI:60240"/>
    </ligand>
</feature>
<keyword evidence="3" id="KW-0862">Zinc</keyword>
<feature type="binding site" evidence="3">
    <location>
        <position position="11"/>
    </location>
    <ligand>
        <name>a divalent metal cation</name>
        <dbReference type="ChEBI" id="CHEBI:60240"/>
    </ligand>
</feature>
<dbReference type="InterPro" id="IPR013658">
    <property type="entry name" value="SGL"/>
</dbReference>
<dbReference type="Pfam" id="PF08450">
    <property type="entry name" value="SGL"/>
    <property type="match status" value="1"/>
</dbReference>
<evidence type="ECO:0000256" key="2">
    <source>
        <dbReference type="PIRSR" id="PIRSR605511-1"/>
    </source>
</evidence>
<dbReference type="GO" id="GO:0019853">
    <property type="term" value="P:L-ascorbic acid biosynthetic process"/>
    <property type="evidence" value="ECO:0007669"/>
    <property type="project" value="TreeGrafter"/>
</dbReference>
<evidence type="ECO:0000259" key="4">
    <source>
        <dbReference type="Pfam" id="PF08450"/>
    </source>
</evidence>
<evidence type="ECO:0000256" key="3">
    <source>
        <dbReference type="PIRSR" id="PIRSR605511-2"/>
    </source>
</evidence>
<dbReference type="PANTHER" id="PTHR10907">
    <property type="entry name" value="REGUCALCIN"/>
    <property type="match status" value="1"/>
</dbReference>
<dbReference type="AlphaFoldDB" id="A0AAE9ZV37"/>
<reference evidence="5" key="1">
    <citation type="submission" date="2023-03" db="EMBL/GenBank/DDBJ databases">
        <title>Lomoglobus Profundus gen. nov., sp. nov., a novel member of the phylum Verrucomicrobia, isolated from deep-marine sediment of South China Sea.</title>
        <authorList>
            <person name="Ahmad T."/>
            <person name="Ishaq S.E."/>
            <person name="Wang F."/>
        </authorList>
    </citation>
    <scope>NUCLEOTIDE SEQUENCE</scope>
    <source>
        <strain evidence="5">LMO-M01</strain>
    </source>
</reference>
<organism evidence="5 6">
    <name type="scientific">Synoicihabitans lomoniglobus</name>
    <dbReference type="NCBI Taxonomy" id="2909285"/>
    <lineage>
        <taxon>Bacteria</taxon>
        <taxon>Pseudomonadati</taxon>
        <taxon>Verrucomicrobiota</taxon>
        <taxon>Opitutia</taxon>
        <taxon>Opitutales</taxon>
        <taxon>Opitutaceae</taxon>
        <taxon>Synoicihabitans</taxon>
    </lineage>
</organism>
<dbReference type="PRINTS" id="PR01790">
    <property type="entry name" value="SMP30FAMILY"/>
</dbReference>
<evidence type="ECO:0000313" key="6">
    <source>
        <dbReference type="Proteomes" id="UP001218638"/>
    </source>
</evidence>
<sequence length="289" mass="31222">MKAAGLHELGEGPMWDDRRNAFRWVDITAGLIHALDEKSDCPRSIATGGTCGFVVPTDAPDTLVATHGADLVLVDDATGAITPFQSGDATGKLRCNDGKCDPTGRLWWGTMPYEWGEFTGTLYSKVGALAPQSRIERLGCSNGLAWHVATGSFYFIDSLKRRLDRFDWDPTSGDIVFDRTILSLAEEQGLPDGMCIDAEGMLWVACWGGACVRRIDPSSGAELARVDLPATQVTSCAFGGPELDTLYITTAWSGMTDEERAAQPLAGGIFYAKPGVRGLPVDRFRLNQP</sequence>
<evidence type="ECO:0000256" key="1">
    <source>
        <dbReference type="ARBA" id="ARBA00008853"/>
    </source>
</evidence>
<feature type="binding site" evidence="3">
    <location>
        <position position="142"/>
    </location>
    <ligand>
        <name>a divalent metal cation</name>
        <dbReference type="ChEBI" id="CHEBI:60240"/>
    </ligand>
</feature>
<feature type="binding site" evidence="3">
    <location>
        <position position="114"/>
    </location>
    <ligand>
        <name>substrate</name>
    </ligand>
</feature>
<feature type="domain" description="SMP-30/Gluconolactonase/LRE-like region" evidence="4">
    <location>
        <begin position="9"/>
        <end position="251"/>
    </location>
</feature>
<feature type="binding site" evidence="3">
    <location>
        <position position="96"/>
    </location>
    <ligand>
        <name>substrate</name>
    </ligand>
</feature>
<comment type="cofactor">
    <cofactor evidence="3">
        <name>Zn(2+)</name>
        <dbReference type="ChEBI" id="CHEBI:29105"/>
    </cofactor>
    <text evidence="3">Binds 1 divalent metal cation per subunit.</text>
</comment>
<feature type="binding site" evidence="3">
    <location>
        <position position="94"/>
    </location>
    <ligand>
        <name>substrate</name>
    </ligand>
</feature>
<dbReference type="GO" id="GO:0004341">
    <property type="term" value="F:gluconolactonase activity"/>
    <property type="evidence" value="ECO:0007669"/>
    <property type="project" value="TreeGrafter"/>
</dbReference>
<protein>
    <submittedName>
        <fullName evidence="5">SMP-30/gluconolactonase/LRE family protein</fullName>
    </submittedName>
</protein>
<dbReference type="InterPro" id="IPR011042">
    <property type="entry name" value="6-blade_b-propeller_TolB-like"/>
</dbReference>
<dbReference type="KEGG" id="slom:PXH66_15065"/>
<dbReference type="SUPFAM" id="SSF63829">
    <property type="entry name" value="Calcium-dependent phosphotriesterase"/>
    <property type="match status" value="1"/>
</dbReference>
<comment type="similarity">
    <text evidence="1">Belongs to the SMP-30/CGR1 family.</text>
</comment>
<dbReference type="InterPro" id="IPR005511">
    <property type="entry name" value="SMP-30"/>
</dbReference>
<proteinExistence type="inferred from homology"/>
<dbReference type="PANTHER" id="PTHR10907:SF47">
    <property type="entry name" value="REGUCALCIN"/>
    <property type="match status" value="1"/>
</dbReference>
<dbReference type="Gene3D" id="2.120.10.30">
    <property type="entry name" value="TolB, C-terminal domain"/>
    <property type="match status" value="1"/>
</dbReference>
<feature type="active site" description="Proton donor/acceptor" evidence="2">
    <location>
        <position position="192"/>
    </location>
</feature>
<keyword evidence="3" id="KW-0479">Metal-binding</keyword>
<dbReference type="GO" id="GO:0005509">
    <property type="term" value="F:calcium ion binding"/>
    <property type="evidence" value="ECO:0007669"/>
    <property type="project" value="TreeGrafter"/>
</dbReference>
<evidence type="ECO:0000313" key="5">
    <source>
        <dbReference type="EMBL" id="WED63654.1"/>
    </source>
</evidence>
<accession>A0AAE9ZV37</accession>
<dbReference type="RefSeq" id="WP_330932062.1">
    <property type="nucleotide sequence ID" value="NZ_CP119075.1"/>
</dbReference>
<keyword evidence="6" id="KW-1185">Reference proteome</keyword>
<dbReference type="Proteomes" id="UP001218638">
    <property type="component" value="Chromosome"/>
</dbReference>
<name>A0AAE9ZV37_9BACT</name>
<dbReference type="EMBL" id="CP119075">
    <property type="protein sequence ID" value="WED63654.1"/>
    <property type="molecule type" value="Genomic_DNA"/>
</dbReference>